<comment type="caution">
    <text evidence="1">The sequence shown here is derived from an EMBL/GenBank/DDBJ whole genome shotgun (WGS) entry which is preliminary data.</text>
</comment>
<reference evidence="1" key="1">
    <citation type="journal article" date="2022" name="bioRxiv">
        <title>Sequencing and chromosome-scale assembly of the giantPleurodeles waltlgenome.</title>
        <authorList>
            <person name="Brown T."/>
            <person name="Elewa A."/>
            <person name="Iarovenko S."/>
            <person name="Subramanian E."/>
            <person name="Araus A.J."/>
            <person name="Petzold A."/>
            <person name="Susuki M."/>
            <person name="Suzuki K.-i.T."/>
            <person name="Hayashi T."/>
            <person name="Toyoda A."/>
            <person name="Oliveira C."/>
            <person name="Osipova E."/>
            <person name="Leigh N.D."/>
            <person name="Simon A."/>
            <person name="Yun M.H."/>
        </authorList>
    </citation>
    <scope>NUCLEOTIDE SEQUENCE</scope>
    <source>
        <strain evidence="1">20211129_DDA</strain>
        <tissue evidence="1">Liver</tissue>
    </source>
</reference>
<gene>
    <name evidence="1" type="ORF">NDU88_004821</name>
</gene>
<accession>A0AAV7QDC7</accession>
<protein>
    <submittedName>
        <fullName evidence="1">Uncharacterized protein</fullName>
    </submittedName>
</protein>
<organism evidence="1 2">
    <name type="scientific">Pleurodeles waltl</name>
    <name type="common">Iberian ribbed newt</name>
    <dbReference type="NCBI Taxonomy" id="8319"/>
    <lineage>
        <taxon>Eukaryota</taxon>
        <taxon>Metazoa</taxon>
        <taxon>Chordata</taxon>
        <taxon>Craniata</taxon>
        <taxon>Vertebrata</taxon>
        <taxon>Euteleostomi</taxon>
        <taxon>Amphibia</taxon>
        <taxon>Batrachia</taxon>
        <taxon>Caudata</taxon>
        <taxon>Salamandroidea</taxon>
        <taxon>Salamandridae</taxon>
        <taxon>Pleurodelinae</taxon>
        <taxon>Pleurodeles</taxon>
    </lineage>
</organism>
<name>A0AAV7QDC7_PLEWA</name>
<evidence type="ECO:0000313" key="2">
    <source>
        <dbReference type="Proteomes" id="UP001066276"/>
    </source>
</evidence>
<dbReference type="EMBL" id="JANPWB010000010">
    <property type="protein sequence ID" value="KAJ1138436.1"/>
    <property type="molecule type" value="Genomic_DNA"/>
</dbReference>
<dbReference type="AlphaFoldDB" id="A0AAV7QDC7"/>
<sequence length="92" mass="10206">MMLSGARGGAWLKKRSPEELADRLQVGWEETEAVEAGLQKQANENSLVSGRKLKDVDLDNAFSFAMPTPCSKRLFAGCLLPTGRRHSDWKSQ</sequence>
<keyword evidence="2" id="KW-1185">Reference proteome</keyword>
<evidence type="ECO:0000313" key="1">
    <source>
        <dbReference type="EMBL" id="KAJ1138436.1"/>
    </source>
</evidence>
<proteinExistence type="predicted"/>
<dbReference type="Proteomes" id="UP001066276">
    <property type="component" value="Chromosome 6"/>
</dbReference>